<evidence type="ECO:0000256" key="1">
    <source>
        <dbReference type="SAM" id="SignalP"/>
    </source>
</evidence>
<feature type="signal peptide" evidence="1">
    <location>
        <begin position="1"/>
        <end position="24"/>
    </location>
</feature>
<dbReference type="Proteomes" id="UP000236724">
    <property type="component" value="Unassembled WGS sequence"/>
</dbReference>
<protein>
    <submittedName>
        <fullName evidence="2">Uncharacterized protein</fullName>
    </submittedName>
</protein>
<name>A0A1H6FF77_9GAMM</name>
<dbReference type="OrthoDB" id="5625698at2"/>
<evidence type="ECO:0000313" key="2">
    <source>
        <dbReference type="EMBL" id="SEH07664.1"/>
    </source>
</evidence>
<dbReference type="AlphaFoldDB" id="A0A1H6FF77"/>
<gene>
    <name evidence="2" type="ORF">MBHS_03548</name>
</gene>
<reference evidence="2 3" key="1">
    <citation type="submission" date="2016-10" db="EMBL/GenBank/DDBJ databases">
        <authorList>
            <person name="de Groot N.N."/>
        </authorList>
    </citation>
    <scope>NUCLEOTIDE SEQUENCE [LARGE SCALE GENOMIC DNA]</scope>
    <source>
        <strain evidence="2">MBHS1</strain>
    </source>
</reference>
<feature type="chain" id="PRO_5014718510" evidence="1">
    <location>
        <begin position="25"/>
        <end position="90"/>
    </location>
</feature>
<organism evidence="2 3">
    <name type="scientific">Candidatus Venteria ishoeyi</name>
    <dbReference type="NCBI Taxonomy" id="1899563"/>
    <lineage>
        <taxon>Bacteria</taxon>
        <taxon>Pseudomonadati</taxon>
        <taxon>Pseudomonadota</taxon>
        <taxon>Gammaproteobacteria</taxon>
        <taxon>Thiotrichales</taxon>
        <taxon>Thiotrichaceae</taxon>
        <taxon>Venteria</taxon>
    </lineage>
</organism>
<dbReference type="EMBL" id="FMSV02000537">
    <property type="protein sequence ID" value="SEH07664.1"/>
    <property type="molecule type" value="Genomic_DNA"/>
</dbReference>
<keyword evidence="3" id="KW-1185">Reference proteome</keyword>
<keyword evidence="1" id="KW-0732">Signal</keyword>
<proteinExistence type="predicted"/>
<evidence type="ECO:0000313" key="3">
    <source>
        <dbReference type="Proteomes" id="UP000236724"/>
    </source>
</evidence>
<sequence>MIRNKIFYVALTCLIYLSSVSGFAATPKDIKYASKGNALIGGKYYIYNVRCSDGKTRKISSWDKRKKWCVGTSKRNCSNDQLKTAKKACK</sequence>
<accession>A0A1H6FF77</accession>